<reference evidence="2" key="1">
    <citation type="journal article" date="2020" name="Stud. Mycol.">
        <title>101 Dothideomycetes genomes: a test case for predicting lifestyles and emergence of pathogens.</title>
        <authorList>
            <person name="Haridas S."/>
            <person name="Albert R."/>
            <person name="Binder M."/>
            <person name="Bloem J."/>
            <person name="Labutti K."/>
            <person name="Salamov A."/>
            <person name="Andreopoulos B."/>
            <person name="Baker S."/>
            <person name="Barry K."/>
            <person name="Bills G."/>
            <person name="Bluhm B."/>
            <person name="Cannon C."/>
            <person name="Castanera R."/>
            <person name="Culley D."/>
            <person name="Daum C."/>
            <person name="Ezra D."/>
            <person name="Gonzalez J."/>
            <person name="Henrissat B."/>
            <person name="Kuo A."/>
            <person name="Liang C."/>
            <person name="Lipzen A."/>
            <person name="Lutzoni F."/>
            <person name="Magnuson J."/>
            <person name="Mondo S."/>
            <person name="Nolan M."/>
            <person name="Ohm R."/>
            <person name="Pangilinan J."/>
            <person name="Park H.-J."/>
            <person name="Ramirez L."/>
            <person name="Alfaro M."/>
            <person name="Sun H."/>
            <person name="Tritt A."/>
            <person name="Yoshinaga Y."/>
            <person name="Zwiers L.-H."/>
            <person name="Turgeon B."/>
            <person name="Goodwin S."/>
            <person name="Spatafora J."/>
            <person name="Crous P."/>
            <person name="Grigoriev I."/>
        </authorList>
    </citation>
    <scope>NUCLEOTIDE SEQUENCE</scope>
    <source>
        <strain evidence="2">CBS 119687</strain>
    </source>
</reference>
<proteinExistence type="predicted"/>
<protein>
    <submittedName>
        <fullName evidence="2">Uncharacterized protein</fullName>
    </submittedName>
</protein>
<accession>A0A6A6AA42</accession>
<evidence type="ECO:0000313" key="3">
    <source>
        <dbReference type="Proteomes" id="UP000799771"/>
    </source>
</evidence>
<dbReference type="AlphaFoldDB" id="A0A6A6AA42"/>
<dbReference type="OrthoDB" id="10630311at2759"/>
<dbReference type="EMBL" id="ML977510">
    <property type="protein sequence ID" value="KAF2127738.1"/>
    <property type="molecule type" value="Genomic_DNA"/>
</dbReference>
<keyword evidence="3" id="KW-1185">Reference proteome</keyword>
<feature type="signal peptide" evidence="1">
    <location>
        <begin position="1"/>
        <end position="15"/>
    </location>
</feature>
<feature type="chain" id="PRO_5025581762" evidence="1">
    <location>
        <begin position="16"/>
        <end position="402"/>
    </location>
</feature>
<evidence type="ECO:0000313" key="2">
    <source>
        <dbReference type="EMBL" id="KAF2127738.1"/>
    </source>
</evidence>
<gene>
    <name evidence="2" type="ORF">P153DRAFT_398318</name>
</gene>
<name>A0A6A6AA42_9PLEO</name>
<dbReference type="GeneID" id="54412066"/>
<keyword evidence="1" id="KW-0732">Signal</keyword>
<sequence>MQTLILLSVSLGVAASSLSQLSETNNLIPQDENCDIACYPAYYHWMGRGFDIDSDTWIYQDHVHHQVASELCSTVHCYGCPFCALSQPLDEMAALLQETVATRHNADAEVSCMDCQDYLQACSNGLNPRVNETPEYRLSACARGECYAEQPSCPAHSVEERNYKGEFDCEYDMCINGPMHCREGGQCERRMCTDLARRNNVSVFQDLSGIHDTARRKDIHSCKDCTKLWKECLHNMCVPPNVDCLARVCTRADALPSFECSARCWSGTPTHCQIGNSCAHPVFATTGITIQTHPLTPMEWQTALLARGCNQFRDMCLETCDLQYVVERCERKCRKKYERGSSRTTCTSGCKERTCYQYCGEKTCCEGPHQCRKGAAFYRCQRLDPMDKTVLRDRELECKEDK</sequence>
<dbReference type="Proteomes" id="UP000799771">
    <property type="component" value="Unassembled WGS sequence"/>
</dbReference>
<dbReference type="RefSeq" id="XP_033522127.1">
    <property type="nucleotide sequence ID" value="XM_033671634.1"/>
</dbReference>
<evidence type="ECO:0000256" key="1">
    <source>
        <dbReference type="SAM" id="SignalP"/>
    </source>
</evidence>
<organism evidence="2 3">
    <name type="scientific">Dothidotthia symphoricarpi CBS 119687</name>
    <dbReference type="NCBI Taxonomy" id="1392245"/>
    <lineage>
        <taxon>Eukaryota</taxon>
        <taxon>Fungi</taxon>
        <taxon>Dikarya</taxon>
        <taxon>Ascomycota</taxon>
        <taxon>Pezizomycotina</taxon>
        <taxon>Dothideomycetes</taxon>
        <taxon>Pleosporomycetidae</taxon>
        <taxon>Pleosporales</taxon>
        <taxon>Dothidotthiaceae</taxon>
        <taxon>Dothidotthia</taxon>
    </lineage>
</organism>